<dbReference type="RefSeq" id="XP_028544876.1">
    <property type="nucleotide sequence ID" value="XM_028689075.1"/>
</dbReference>
<keyword evidence="2" id="KW-1185">Reference proteome</keyword>
<reference evidence="2" key="1">
    <citation type="submission" date="2017-04" db="EMBL/GenBank/DDBJ databases">
        <title>Plasmodium gonderi genome.</title>
        <authorList>
            <person name="Arisue N."/>
            <person name="Honma H."/>
            <person name="Kawai S."/>
            <person name="Tougan T."/>
            <person name="Tanabe K."/>
            <person name="Horii T."/>
        </authorList>
    </citation>
    <scope>NUCLEOTIDE SEQUENCE [LARGE SCALE GENOMIC DNA]</scope>
    <source>
        <strain evidence="2">ATCC 30045</strain>
    </source>
</reference>
<dbReference type="GeneID" id="39749024"/>
<dbReference type="AlphaFoldDB" id="A0A1Y1JM51"/>
<comment type="caution">
    <text evidence="1">The sequence shown here is derived from an EMBL/GenBank/DDBJ whole genome shotgun (WGS) entry which is preliminary data.</text>
</comment>
<dbReference type="EMBL" id="BDQF01000013">
    <property type="protein sequence ID" value="GAW82287.1"/>
    <property type="molecule type" value="Genomic_DNA"/>
</dbReference>
<evidence type="ECO:0008006" key="3">
    <source>
        <dbReference type="Google" id="ProtNLM"/>
    </source>
</evidence>
<accession>A0A1Y1JM51</accession>
<gene>
    <name evidence="1" type="ORF">PGO_122850</name>
</gene>
<evidence type="ECO:0000313" key="2">
    <source>
        <dbReference type="Proteomes" id="UP000195521"/>
    </source>
</evidence>
<protein>
    <recommendedName>
        <fullName evidence="3">BTB domain-containing protein</fullName>
    </recommendedName>
</protein>
<name>A0A1Y1JM51_PLAGO</name>
<dbReference type="Proteomes" id="UP000195521">
    <property type="component" value="Unassembled WGS sequence"/>
</dbReference>
<proteinExistence type="predicted"/>
<dbReference type="OMA" id="YFYHIIE"/>
<dbReference type="OrthoDB" id="360388at2759"/>
<evidence type="ECO:0000313" key="1">
    <source>
        <dbReference type="EMBL" id="GAW82287.1"/>
    </source>
</evidence>
<organism evidence="1 2">
    <name type="scientific">Plasmodium gonderi</name>
    <dbReference type="NCBI Taxonomy" id="77519"/>
    <lineage>
        <taxon>Eukaryota</taxon>
        <taxon>Sar</taxon>
        <taxon>Alveolata</taxon>
        <taxon>Apicomplexa</taxon>
        <taxon>Aconoidasida</taxon>
        <taxon>Haemosporida</taxon>
        <taxon>Plasmodiidae</taxon>
        <taxon>Plasmodium</taxon>
        <taxon>Plasmodium (Plasmodium)</taxon>
    </lineage>
</organism>
<sequence length="861" mass="102066">MFCCSKNILDAVERRRRNYRAYSEKKPKDDENELVTICDNKVAIVNILRRGNEQTSKLKDGKHYTNKNSSVCKSNVLKYYETNFLKDNYSKGTSLTDMKKGRGEKNADSYRLRKKDDADGMREMYNFSNLNTKHKIKALKETQKQLKDCLKEQQFNIHDDILFLNIYRLTHKKIYSILDKKKKNDHYNCNEIIDMILNGKLHKNSLVKRKSEGRYVHLKDKINELHFLKNMELEYYLKIKKNIPSMKSKQEDNYAKENSLYLQLSEPLLAEKVKSLKKFFISPYNRNIVEIVLMPKQKNCNKIYGHHKIFSNLFITKYISVYFYHIIEKKMEKSNLIQKTGPIHLKIKLKTNYPQAIKTIFRYIYDKNFNLHELDFKLLVTVYMECIHLKIPSIINDVIDAIAEKANFDNIVRVLGLASTFKQIATPLFSDFARIISDSGVYLFARNCHYLIDTETYSYFLSSDNVSVNEMRLFIESIKFIIRKNCDMREQNLIFQNIRFNLLNTEHLYSICRYIKNCFEDVVHSKYDETNFICMRYRHSKIKEINLKDNHKKNFKNINTENKENIELEKSNDENINEMTKVERTSLNLSFCEEIKNLNEFYKIINKEAFEPPYISKKKKEISIKELTICMNNIYNILLDNIFQKMSNREVKERCKIWYENKNFQCVNDFTNENYSFQLIKKKCNVEKYTFTYGDERLINECKLIYQIAKSKDSNISIGIILKTKELNSLVNQQNCKISKTLIECNDHLVIYFDFFVNDFYACNIDNSNLKLVNRTKLNIHAHENKLIDGDIINYTISVINQVLKIDIIILPKNISFAYSFPILKPTIFLGHVIKKPFIFVKPFFILKDSLDSISIPTIKF</sequence>